<dbReference type="PANTHER" id="PTHR43133">
    <property type="entry name" value="RNA POLYMERASE ECF-TYPE SIGMA FACTO"/>
    <property type="match status" value="1"/>
</dbReference>
<dbReference type="AlphaFoldDB" id="A0A0F8ZYQ4"/>
<proteinExistence type="inferred from homology"/>
<dbReference type="InterPro" id="IPR014284">
    <property type="entry name" value="RNA_pol_sigma-70_dom"/>
</dbReference>
<dbReference type="PANTHER" id="PTHR43133:SF8">
    <property type="entry name" value="RNA POLYMERASE SIGMA FACTOR HI_1459-RELATED"/>
    <property type="match status" value="1"/>
</dbReference>
<evidence type="ECO:0000256" key="4">
    <source>
        <dbReference type="ARBA" id="ARBA00023125"/>
    </source>
</evidence>
<dbReference type="Gene3D" id="1.10.1740.10">
    <property type="match status" value="1"/>
</dbReference>
<dbReference type="InterPro" id="IPR007627">
    <property type="entry name" value="RNA_pol_sigma70_r2"/>
</dbReference>
<accession>A0A0F8ZYQ4</accession>
<dbReference type="NCBIfam" id="TIGR02937">
    <property type="entry name" value="sigma70-ECF"/>
    <property type="match status" value="1"/>
</dbReference>
<evidence type="ECO:0000259" key="8">
    <source>
        <dbReference type="Pfam" id="PF08281"/>
    </source>
</evidence>
<sequence>MQTDEVALIERSRRGDLDAFNSLVIAYQGRVYNLCLRMLGSPQAAEDATQEAFIAAYRAVSRFRQGSFRAWLLRIAANACYDELRRRRSRPQVPLEAPAGEERPAAELPAADEPLDQRAERLELARYLQEGLASLPPDQRLAVILRDVQGLAYEEVAEATGASLGTVKSRISRGRAALRDFLLARGELLPSRFRPSSEGN</sequence>
<dbReference type="Pfam" id="PF04542">
    <property type="entry name" value="Sigma70_r2"/>
    <property type="match status" value="1"/>
</dbReference>
<evidence type="ECO:0008006" key="10">
    <source>
        <dbReference type="Google" id="ProtNLM"/>
    </source>
</evidence>
<keyword evidence="3" id="KW-0731">Sigma factor</keyword>
<dbReference type="GO" id="GO:0006352">
    <property type="term" value="P:DNA-templated transcription initiation"/>
    <property type="evidence" value="ECO:0007669"/>
    <property type="project" value="InterPro"/>
</dbReference>
<gene>
    <name evidence="9" type="ORF">LCGC14_2977890</name>
</gene>
<dbReference type="CDD" id="cd06171">
    <property type="entry name" value="Sigma70_r4"/>
    <property type="match status" value="1"/>
</dbReference>
<keyword evidence="2" id="KW-0805">Transcription regulation</keyword>
<dbReference type="Pfam" id="PF08281">
    <property type="entry name" value="Sigma70_r4_2"/>
    <property type="match status" value="1"/>
</dbReference>
<dbReference type="InterPro" id="IPR013325">
    <property type="entry name" value="RNA_pol_sigma_r2"/>
</dbReference>
<evidence type="ECO:0000256" key="2">
    <source>
        <dbReference type="ARBA" id="ARBA00023015"/>
    </source>
</evidence>
<dbReference type="GO" id="GO:0003677">
    <property type="term" value="F:DNA binding"/>
    <property type="evidence" value="ECO:0007669"/>
    <property type="project" value="UniProtKB-KW"/>
</dbReference>
<feature type="domain" description="RNA polymerase sigma factor 70 region 4 type 2" evidence="8">
    <location>
        <begin position="126"/>
        <end position="178"/>
    </location>
</feature>
<organism evidence="9">
    <name type="scientific">marine sediment metagenome</name>
    <dbReference type="NCBI Taxonomy" id="412755"/>
    <lineage>
        <taxon>unclassified sequences</taxon>
        <taxon>metagenomes</taxon>
        <taxon>ecological metagenomes</taxon>
    </lineage>
</organism>
<feature type="region of interest" description="Disordered" evidence="6">
    <location>
        <begin position="92"/>
        <end position="112"/>
    </location>
</feature>
<protein>
    <recommendedName>
        <fullName evidence="10">HTH luxR-type domain-containing protein</fullName>
    </recommendedName>
</protein>
<evidence type="ECO:0000256" key="3">
    <source>
        <dbReference type="ARBA" id="ARBA00023082"/>
    </source>
</evidence>
<keyword evidence="5" id="KW-0804">Transcription</keyword>
<dbReference type="EMBL" id="LAZR01060735">
    <property type="protein sequence ID" value="KKK65066.1"/>
    <property type="molecule type" value="Genomic_DNA"/>
</dbReference>
<comment type="caution">
    <text evidence="9">The sequence shown here is derived from an EMBL/GenBank/DDBJ whole genome shotgun (WGS) entry which is preliminary data.</text>
</comment>
<name>A0A0F8ZYQ4_9ZZZZ</name>
<dbReference type="Gene3D" id="1.10.10.10">
    <property type="entry name" value="Winged helix-like DNA-binding domain superfamily/Winged helix DNA-binding domain"/>
    <property type="match status" value="1"/>
</dbReference>
<dbReference type="SUPFAM" id="SSF88946">
    <property type="entry name" value="Sigma2 domain of RNA polymerase sigma factors"/>
    <property type="match status" value="1"/>
</dbReference>
<comment type="similarity">
    <text evidence="1">Belongs to the sigma-70 factor family. ECF subfamily.</text>
</comment>
<dbReference type="GO" id="GO:0016987">
    <property type="term" value="F:sigma factor activity"/>
    <property type="evidence" value="ECO:0007669"/>
    <property type="project" value="UniProtKB-KW"/>
</dbReference>
<dbReference type="InterPro" id="IPR013249">
    <property type="entry name" value="RNA_pol_sigma70_r4_t2"/>
</dbReference>
<keyword evidence="4" id="KW-0238">DNA-binding</keyword>
<evidence type="ECO:0000259" key="7">
    <source>
        <dbReference type="Pfam" id="PF04542"/>
    </source>
</evidence>
<evidence type="ECO:0000256" key="5">
    <source>
        <dbReference type="ARBA" id="ARBA00023163"/>
    </source>
</evidence>
<dbReference type="InterPro" id="IPR036388">
    <property type="entry name" value="WH-like_DNA-bd_sf"/>
</dbReference>
<evidence type="ECO:0000256" key="1">
    <source>
        <dbReference type="ARBA" id="ARBA00010641"/>
    </source>
</evidence>
<dbReference type="SUPFAM" id="SSF88659">
    <property type="entry name" value="Sigma3 and sigma4 domains of RNA polymerase sigma factors"/>
    <property type="match status" value="1"/>
</dbReference>
<reference evidence="9" key="1">
    <citation type="journal article" date="2015" name="Nature">
        <title>Complex archaea that bridge the gap between prokaryotes and eukaryotes.</title>
        <authorList>
            <person name="Spang A."/>
            <person name="Saw J.H."/>
            <person name="Jorgensen S.L."/>
            <person name="Zaremba-Niedzwiedzka K."/>
            <person name="Martijn J."/>
            <person name="Lind A.E."/>
            <person name="van Eijk R."/>
            <person name="Schleper C."/>
            <person name="Guy L."/>
            <person name="Ettema T.J."/>
        </authorList>
    </citation>
    <scope>NUCLEOTIDE SEQUENCE</scope>
</reference>
<dbReference type="InterPro" id="IPR039425">
    <property type="entry name" value="RNA_pol_sigma-70-like"/>
</dbReference>
<evidence type="ECO:0000313" key="9">
    <source>
        <dbReference type="EMBL" id="KKK65066.1"/>
    </source>
</evidence>
<evidence type="ECO:0000256" key="6">
    <source>
        <dbReference type="SAM" id="MobiDB-lite"/>
    </source>
</evidence>
<dbReference type="InterPro" id="IPR013324">
    <property type="entry name" value="RNA_pol_sigma_r3/r4-like"/>
</dbReference>
<feature type="domain" description="RNA polymerase sigma-70 region 2" evidence="7">
    <location>
        <begin position="23"/>
        <end position="89"/>
    </location>
</feature>